<name>A0A645J8B6_9ZZZZ</name>
<feature type="domain" description="Histidine kinase/HSP90-like ATPase" evidence="1">
    <location>
        <begin position="2"/>
        <end position="63"/>
    </location>
</feature>
<dbReference type="Pfam" id="PF13581">
    <property type="entry name" value="HATPase_c_2"/>
    <property type="match status" value="1"/>
</dbReference>
<protein>
    <recommendedName>
        <fullName evidence="1">Histidine kinase/HSP90-like ATPase domain-containing protein</fullName>
    </recommendedName>
</protein>
<comment type="caution">
    <text evidence="2">The sequence shown here is derived from an EMBL/GenBank/DDBJ whole genome shotgun (WGS) entry which is preliminary data.</text>
</comment>
<organism evidence="2">
    <name type="scientific">bioreactor metagenome</name>
    <dbReference type="NCBI Taxonomy" id="1076179"/>
    <lineage>
        <taxon>unclassified sequences</taxon>
        <taxon>metagenomes</taxon>
        <taxon>ecological metagenomes</taxon>
    </lineage>
</organism>
<dbReference type="EMBL" id="VSSQ01133950">
    <property type="protein sequence ID" value="MPN59676.1"/>
    <property type="molecule type" value="Genomic_DNA"/>
</dbReference>
<evidence type="ECO:0000313" key="2">
    <source>
        <dbReference type="EMBL" id="MPN59676.1"/>
    </source>
</evidence>
<dbReference type="AlphaFoldDB" id="A0A645J8B6"/>
<reference evidence="2" key="1">
    <citation type="submission" date="2019-08" db="EMBL/GenBank/DDBJ databases">
        <authorList>
            <person name="Kucharzyk K."/>
            <person name="Murdoch R.W."/>
            <person name="Higgins S."/>
            <person name="Loffler F."/>
        </authorList>
    </citation>
    <scope>NUCLEOTIDE SEQUENCE</scope>
</reference>
<evidence type="ECO:0000259" key="1">
    <source>
        <dbReference type="Pfam" id="PF13581"/>
    </source>
</evidence>
<proteinExistence type="predicted"/>
<sequence>MDDGIHVTIIDDGHEFNPLNASAAEVNCDLACRPVGGVGILLTKKLSRGVEYHREGCKNVLKILI</sequence>
<gene>
    <name evidence="2" type="ORF">SDC9_207398</name>
</gene>
<dbReference type="InterPro" id="IPR003594">
    <property type="entry name" value="HATPase_dom"/>
</dbReference>
<accession>A0A645J8B6</accession>